<name>A0A4C1YMQ2_EUMVA</name>
<organism evidence="1 2">
    <name type="scientific">Eumeta variegata</name>
    <name type="common">Bagworm moth</name>
    <name type="synonym">Eumeta japonica</name>
    <dbReference type="NCBI Taxonomy" id="151549"/>
    <lineage>
        <taxon>Eukaryota</taxon>
        <taxon>Metazoa</taxon>
        <taxon>Ecdysozoa</taxon>
        <taxon>Arthropoda</taxon>
        <taxon>Hexapoda</taxon>
        <taxon>Insecta</taxon>
        <taxon>Pterygota</taxon>
        <taxon>Neoptera</taxon>
        <taxon>Endopterygota</taxon>
        <taxon>Lepidoptera</taxon>
        <taxon>Glossata</taxon>
        <taxon>Ditrysia</taxon>
        <taxon>Tineoidea</taxon>
        <taxon>Psychidae</taxon>
        <taxon>Oiketicinae</taxon>
        <taxon>Eumeta</taxon>
    </lineage>
</organism>
<protein>
    <submittedName>
        <fullName evidence="1">Uncharacterized protein</fullName>
    </submittedName>
</protein>
<dbReference type="STRING" id="151549.A0A4C1YMQ2"/>
<dbReference type="AlphaFoldDB" id="A0A4C1YMQ2"/>
<dbReference type="Proteomes" id="UP000299102">
    <property type="component" value="Unassembled WGS sequence"/>
</dbReference>
<dbReference type="EMBL" id="BGZK01001334">
    <property type="protein sequence ID" value="GBP77516.1"/>
    <property type="molecule type" value="Genomic_DNA"/>
</dbReference>
<comment type="caution">
    <text evidence="1">The sequence shown here is derived from an EMBL/GenBank/DDBJ whole genome shotgun (WGS) entry which is preliminary data.</text>
</comment>
<keyword evidence="2" id="KW-1185">Reference proteome</keyword>
<sequence>MAARCLVTAIDRRLTRRRRPRRPRSPTLSWISPAHLIFIYASESWIWQKKNESRISAVEMRSLRSMCGMSHKDRCRNSDVRERCGLKEDVVARAERGMLRWFGHLERVNESRLTKQIYRVNVCDGKIAKSLSRKSYAAYIGGIFKKAKTLAPETDELA</sequence>
<reference evidence="1 2" key="1">
    <citation type="journal article" date="2019" name="Commun. Biol.">
        <title>The bagworm genome reveals a unique fibroin gene that provides high tensile strength.</title>
        <authorList>
            <person name="Kono N."/>
            <person name="Nakamura H."/>
            <person name="Ohtoshi R."/>
            <person name="Tomita M."/>
            <person name="Numata K."/>
            <person name="Arakawa K."/>
        </authorList>
    </citation>
    <scope>NUCLEOTIDE SEQUENCE [LARGE SCALE GENOMIC DNA]</scope>
</reference>
<proteinExistence type="predicted"/>
<evidence type="ECO:0000313" key="2">
    <source>
        <dbReference type="Proteomes" id="UP000299102"/>
    </source>
</evidence>
<accession>A0A4C1YMQ2</accession>
<gene>
    <name evidence="1" type="ORF">EVAR_98969_1</name>
</gene>
<evidence type="ECO:0000313" key="1">
    <source>
        <dbReference type="EMBL" id="GBP77516.1"/>
    </source>
</evidence>
<dbReference type="OrthoDB" id="5814184at2759"/>